<dbReference type="InterPro" id="IPR000719">
    <property type="entry name" value="Prot_kinase_dom"/>
</dbReference>
<dbReference type="InterPro" id="IPR000961">
    <property type="entry name" value="AGC-kinase_C"/>
</dbReference>
<evidence type="ECO:0000259" key="9">
    <source>
        <dbReference type="PROSITE" id="PS50011"/>
    </source>
</evidence>
<dbReference type="GO" id="GO:0001664">
    <property type="term" value="F:G protein-coupled receptor binding"/>
    <property type="evidence" value="ECO:0007669"/>
    <property type="project" value="TreeGrafter"/>
</dbReference>
<reference evidence="12" key="1">
    <citation type="journal article" date="2018" name="Nat. Microbiol.">
        <title>Leveraging single-cell genomics to expand the fungal tree of life.</title>
        <authorList>
            <person name="Ahrendt S.R."/>
            <person name="Quandt C.A."/>
            <person name="Ciobanu D."/>
            <person name="Clum A."/>
            <person name="Salamov A."/>
            <person name="Andreopoulos B."/>
            <person name="Cheng J.F."/>
            <person name="Woyke T."/>
            <person name="Pelin A."/>
            <person name="Henrissat B."/>
            <person name="Reynolds N.K."/>
            <person name="Benny G.L."/>
            <person name="Smith M.E."/>
            <person name="James T.Y."/>
            <person name="Grigoriev I.V."/>
        </authorList>
    </citation>
    <scope>NUCLEOTIDE SEQUENCE [LARGE SCALE GENOMIC DNA]</scope>
    <source>
        <strain evidence="12">ATCC 52028</strain>
    </source>
</reference>
<dbReference type="PROSITE" id="PS00107">
    <property type="entry name" value="PROTEIN_KINASE_ATP"/>
    <property type="match status" value="1"/>
</dbReference>
<dbReference type="AlphaFoldDB" id="A0A4P9X7L2"/>
<protein>
    <recommendedName>
        <fullName evidence="13">Kinase-like protein</fullName>
    </recommendedName>
</protein>
<dbReference type="PROSITE" id="PS51285">
    <property type="entry name" value="AGC_KINASE_CTER"/>
    <property type="match status" value="1"/>
</dbReference>
<organism evidence="11 12">
    <name type="scientific">Caulochytrium protostelioides</name>
    <dbReference type="NCBI Taxonomy" id="1555241"/>
    <lineage>
        <taxon>Eukaryota</taxon>
        <taxon>Fungi</taxon>
        <taxon>Fungi incertae sedis</taxon>
        <taxon>Chytridiomycota</taxon>
        <taxon>Chytridiomycota incertae sedis</taxon>
        <taxon>Chytridiomycetes</taxon>
        <taxon>Caulochytriales</taxon>
        <taxon>Caulochytriaceae</taxon>
        <taxon>Caulochytrium</taxon>
    </lineage>
</organism>
<evidence type="ECO:0000256" key="8">
    <source>
        <dbReference type="SAM" id="MobiDB-lite"/>
    </source>
</evidence>
<evidence type="ECO:0000256" key="5">
    <source>
        <dbReference type="ARBA" id="ARBA00022840"/>
    </source>
</evidence>
<accession>A0A4P9X7L2</accession>
<keyword evidence="3 6" id="KW-0547">Nucleotide-binding</keyword>
<dbReference type="SUPFAM" id="SSF56112">
    <property type="entry name" value="Protein kinase-like (PK-like)"/>
    <property type="match status" value="1"/>
</dbReference>
<evidence type="ECO:0000313" key="11">
    <source>
        <dbReference type="EMBL" id="RKP01218.1"/>
    </source>
</evidence>
<dbReference type="GO" id="GO:0009966">
    <property type="term" value="P:regulation of signal transduction"/>
    <property type="evidence" value="ECO:0007669"/>
    <property type="project" value="TreeGrafter"/>
</dbReference>
<dbReference type="PANTHER" id="PTHR24355">
    <property type="entry name" value="G PROTEIN-COUPLED RECEPTOR KINASE/RIBOSOMAL PROTEIN S6 KINASE"/>
    <property type="match status" value="1"/>
</dbReference>
<sequence>MGDAPGPPGPRVIDFEGELQLYHFTLMRSIGKGAFGKVRIVQHKNTKAMYALKYINKIKAVRNIIEERRMLEQIECPFICNMRYSFQDDEHMFMVLDLMMGGDLRFHLDRMRRMPEAGVRFIVAEMSCALTYLHTHGIIHRDLKPDNILLDEHGHVHLTDFNIAARWTEGTLIHGIAGSMAYMAPEILAKKGYQSAVDWWSLGVIAFELATGSRPFYGASNTALAQAILKHHVIFPKKTADLISTACQSCIQSLLDKTPETRLGTRESGGGITAFRKHPWFASAIDWNLLEIKQASPVFVPDNKRPNFDATRHPDRPPMDESDWETPGDDGPCAMGDGP</sequence>
<dbReference type="OrthoDB" id="354826at2759"/>
<evidence type="ECO:0000256" key="4">
    <source>
        <dbReference type="ARBA" id="ARBA00022777"/>
    </source>
</evidence>
<comment type="similarity">
    <text evidence="7">Belongs to the protein kinase superfamily.</text>
</comment>
<keyword evidence="2" id="KW-0808">Transferase</keyword>
<evidence type="ECO:0000256" key="2">
    <source>
        <dbReference type="ARBA" id="ARBA00022679"/>
    </source>
</evidence>
<evidence type="ECO:0008006" key="13">
    <source>
        <dbReference type="Google" id="ProtNLM"/>
    </source>
</evidence>
<feature type="compositionally biased region" description="Basic and acidic residues" evidence="8">
    <location>
        <begin position="302"/>
        <end position="319"/>
    </location>
</feature>
<dbReference type="GO" id="GO:0005524">
    <property type="term" value="F:ATP binding"/>
    <property type="evidence" value="ECO:0007669"/>
    <property type="project" value="UniProtKB-UniRule"/>
</dbReference>
<evidence type="ECO:0000259" key="10">
    <source>
        <dbReference type="PROSITE" id="PS51285"/>
    </source>
</evidence>
<dbReference type="Gene3D" id="3.30.200.20">
    <property type="entry name" value="Phosphorylase Kinase, domain 1"/>
    <property type="match status" value="1"/>
</dbReference>
<evidence type="ECO:0000256" key="1">
    <source>
        <dbReference type="ARBA" id="ARBA00022527"/>
    </source>
</evidence>
<dbReference type="GO" id="GO:0004703">
    <property type="term" value="F:G protein-coupled receptor kinase activity"/>
    <property type="evidence" value="ECO:0007669"/>
    <property type="project" value="TreeGrafter"/>
</dbReference>
<dbReference type="Pfam" id="PF00069">
    <property type="entry name" value="Pkinase"/>
    <property type="match status" value="1"/>
</dbReference>
<dbReference type="GO" id="GO:0007186">
    <property type="term" value="P:G protein-coupled receptor signaling pathway"/>
    <property type="evidence" value="ECO:0007669"/>
    <property type="project" value="TreeGrafter"/>
</dbReference>
<dbReference type="InterPro" id="IPR017441">
    <property type="entry name" value="Protein_kinase_ATP_BS"/>
</dbReference>
<evidence type="ECO:0000256" key="6">
    <source>
        <dbReference type="PROSITE-ProRule" id="PRU10141"/>
    </source>
</evidence>
<dbReference type="Proteomes" id="UP000274922">
    <property type="component" value="Unassembled WGS sequence"/>
</dbReference>
<evidence type="ECO:0000256" key="7">
    <source>
        <dbReference type="RuleBase" id="RU000304"/>
    </source>
</evidence>
<dbReference type="InterPro" id="IPR008271">
    <property type="entry name" value="Ser/Thr_kinase_AS"/>
</dbReference>
<dbReference type="PROSITE" id="PS50011">
    <property type="entry name" value="PROTEIN_KINASE_DOM"/>
    <property type="match status" value="1"/>
</dbReference>
<dbReference type="Gene3D" id="1.10.510.10">
    <property type="entry name" value="Transferase(Phosphotransferase) domain 1"/>
    <property type="match status" value="1"/>
</dbReference>
<feature type="domain" description="Protein kinase" evidence="9">
    <location>
        <begin position="24"/>
        <end position="281"/>
    </location>
</feature>
<dbReference type="PROSITE" id="PS00108">
    <property type="entry name" value="PROTEIN_KINASE_ST"/>
    <property type="match status" value="1"/>
</dbReference>
<dbReference type="InterPro" id="IPR011009">
    <property type="entry name" value="Kinase-like_dom_sf"/>
</dbReference>
<evidence type="ECO:0000256" key="3">
    <source>
        <dbReference type="ARBA" id="ARBA00022741"/>
    </source>
</evidence>
<dbReference type="FunFam" id="3.30.200.20:FF:000354">
    <property type="entry name" value="AGC/YANK protein kinase"/>
    <property type="match status" value="1"/>
</dbReference>
<name>A0A4P9X7L2_9FUNG</name>
<feature type="domain" description="AGC-kinase C-terminal" evidence="10">
    <location>
        <begin position="283"/>
        <end position="339"/>
    </location>
</feature>
<feature type="binding site" evidence="6">
    <location>
        <position position="53"/>
    </location>
    <ligand>
        <name>ATP</name>
        <dbReference type="ChEBI" id="CHEBI:30616"/>
    </ligand>
</feature>
<keyword evidence="1 7" id="KW-0723">Serine/threonine-protein kinase</keyword>
<keyword evidence="4" id="KW-0418">Kinase</keyword>
<evidence type="ECO:0000313" key="12">
    <source>
        <dbReference type="Proteomes" id="UP000274922"/>
    </source>
</evidence>
<feature type="region of interest" description="Disordered" evidence="8">
    <location>
        <begin position="301"/>
        <end position="339"/>
    </location>
</feature>
<proteinExistence type="inferred from homology"/>
<dbReference type="EMBL" id="ML014180">
    <property type="protein sequence ID" value="RKP01218.1"/>
    <property type="molecule type" value="Genomic_DNA"/>
</dbReference>
<keyword evidence="12" id="KW-1185">Reference proteome</keyword>
<dbReference type="PANTHER" id="PTHR24355:SF30">
    <property type="entry name" value="SERINE_THREONINE-PROTEIN KINASE 32B ISOFORM X1"/>
    <property type="match status" value="1"/>
</dbReference>
<dbReference type="STRING" id="1555241.A0A4P9X7L2"/>
<dbReference type="SMART" id="SM00220">
    <property type="entry name" value="S_TKc"/>
    <property type="match status" value="1"/>
</dbReference>
<dbReference type="FunFam" id="1.10.510.10:FF:000469">
    <property type="entry name" value="Serine/threonine-protein kinase 32B"/>
    <property type="match status" value="1"/>
</dbReference>
<gene>
    <name evidence="11" type="ORF">CXG81DRAFT_29803</name>
</gene>
<keyword evidence="5 6" id="KW-0067">ATP-binding</keyword>